<reference evidence="2" key="2">
    <citation type="journal article" date="2010" name="Nature">
        <title>Comparative genomics reveals mobile pathogenicity chromosomes in Fusarium.</title>
        <authorList>
            <person name="Ma L.J."/>
            <person name="van der Does H.C."/>
            <person name="Borkovich K.A."/>
            <person name="Coleman J.J."/>
            <person name="Daboussi M.J."/>
            <person name="Di Pietro A."/>
            <person name="Dufresne M."/>
            <person name="Freitag M."/>
            <person name="Grabherr M."/>
            <person name="Henrissat B."/>
            <person name="Houterman P.M."/>
            <person name="Kang S."/>
            <person name="Shim W.B."/>
            <person name="Woloshuk C."/>
            <person name="Xie X."/>
            <person name="Xu J.R."/>
            <person name="Antoniw J."/>
            <person name="Baker S.E."/>
            <person name="Bluhm B.H."/>
            <person name="Breakspear A."/>
            <person name="Brown D.W."/>
            <person name="Butchko R.A."/>
            <person name="Chapman S."/>
            <person name="Coulson R."/>
            <person name="Coutinho P.M."/>
            <person name="Danchin E.G."/>
            <person name="Diener A."/>
            <person name="Gale L.R."/>
            <person name="Gardiner D.M."/>
            <person name="Goff S."/>
            <person name="Hammond-Kosack K.E."/>
            <person name="Hilburn K."/>
            <person name="Hua-Van A."/>
            <person name="Jonkers W."/>
            <person name="Kazan K."/>
            <person name="Kodira C.D."/>
            <person name="Koehrsen M."/>
            <person name="Kumar L."/>
            <person name="Lee Y.H."/>
            <person name="Li L."/>
            <person name="Manners J.M."/>
            <person name="Miranda-Saavedra D."/>
            <person name="Mukherjee M."/>
            <person name="Park G."/>
            <person name="Park J."/>
            <person name="Park S.Y."/>
            <person name="Proctor R.H."/>
            <person name="Regev A."/>
            <person name="Ruiz-Roldan M.C."/>
            <person name="Sain D."/>
            <person name="Sakthikumar S."/>
            <person name="Sykes S."/>
            <person name="Schwartz D.C."/>
            <person name="Turgeon B.G."/>
            <person name="Wapinski I."/>
            <person name="Yoder O."/>
            <person name="Young S."/>
            <person name="Zeng Q."/>
            <person name="Zhou S."/>
            <person name="Galagan J."/>
            <person name="Cuomo C.A."/>
            <person name="Kistler H.C."/>
            <person name="Rep M."/>
        </authorList>
    </citation>
    <scope>NUCLEOTIDE SEQUENCE [LARGE SCALE GENOMIC DNA]</scope>
    <source>
        <strain evidence="2">4287</strain>
    </source>
</reference>
<dbReference type="OrthoDB" id="4969633at2759"/>
<dbReference type="RefSeq" id="XP_018254766.1">
    <property type="nucleotide sequence ID" value="XM_018402126.1"/>
</dbReference>
<dbReference type="EMBL" id="DS231720">
    <property type="protein sequence ID" value="KNB16721.1"/>
    <property type="molecule type" value="Genomic_DNA"/>
</dbReference>
<feature type="domain" description="2EXR" evidence="1">
    <location>
        <begin position="47"/>
        <end position="117"/>
    </location>
</feature>
<dbReference type="InterPro" id="IPR045518">
    <property type="entry name" value="2EXR"/>
</dbReference>
<protein>
    <recommendedName>
        <fullName evidence="1">2EXR domain-containing protein</fullName>
    </recommendedName>
</protein>
<name>A0A0J9W1B7_FUSO4</name>
<dbReference type="Proteomes" id="UP000009097">
    <property type="component" value="Unassembled WGS sequence"/>
</dbReference>
<dbReference type="PANTHER" id="PTHR35910">
    <property type="entry name" value="2EXR DOMAIN-CONTAINING PROTEIN"/>
    <property type="match status" value="1"/>
</dbReference>
<dbReference type="VEuPathDB" id="FungiDB:FOXG_21768"/>
<proteinExistence type="predicted"/>
<dbReference type="GeneID" id="28962474"/>
<dbReference type="KEGG" id="fox:FOXG_21768"/>
<sequence length="284" mass="32985">MLLPYVGFRLQEPIQCTQETGKYAAERSDKYAEKYTDIDRDAGIASFPQFEHLPTELRLMIWRAAFDGVDPAVAVCTFARDWCEITVSLPHSTHGRPPPITYPCKEARSEWLRSSRVYTGLDRALEHLFVPRTLFLVPPSAITDSQLEDLMLPIEHIAVDIADSPDLFPLFEALARLPHLRTIIIVIPSDAVEEHQVINWQQEIRQDRTTLRRMSDLVDAPAPDGEWHQRTYMGWVLCNYLEDSMAREYYACDNRPKIKLFVDRRGSPWTTEVNREQPWALYFY</sequence>
<dbReference type="Pfam" id="PF20150">
    <property type="entry name" value="2EXR"/>
    <property type="match status" value="1"/>
</dbReference>
<dbReference type="PANTHER" id="PTHR35910:SF6">
    <property type="entry name" value="2EXR DOMAIN-CONTAINING PROTEIN"/>
    <property type="match status" value="1"/>
</dbReference>
<accession>A0A0J9W1B7</accession>
<gene>
    <name evidence="2" type="ORF">FOXG_21768</name>
</gene>
<dbReference type="AlphaFoldDB" id="A0A0J9W1B7"/>
<reference evidence="2" key="1">
    <citation type="submission" date="2007-04" db="EMBL/GenBank/DDBJ databases">
        <authorList>
            <consortium name="The Broad Institute Genome Sequencing Platform"/>
            <person name="Birren B."/>
            <person name="Lander E."/>
            <person name="Galagan J."/>
            <person name="Nusbaum C."/>
            <person name="Devon K."/>
            <person name="Ma L.-J."/>
            <person name="Jaffe D."/>
            <person name="Butler J."/>
            <person name="Alvarez P."/>
            <person name="Gnerre S."/>
            <person name="Grabherr M."/>
            <person name="Kleber M."/>
            <person name="Mauceli E."/>
            <person name="Brockman W."/>
            <person name="MacCallum I.A."/>
            <person name="Young S."/>
            <person name="LaButti K."/>
            <person name="DeCaprio D."/>
            <person name="Crawford M."/>
            <person name="Koehrsen M."/>
            <person name="Engels R."/>
            <person name="Montgomery P."/>
            <person name="Pearson M."/>
            <person name="Howarth C."/>
            <person name="Larson L."/>
            <person name="White J."/>
            <person name="O'Leary S."/>
            <person name="Kodira C."/>
            <person name="Zeng Q."/>
            <person name="Yandava C."/>
            <person name="Alvarado L."/>
            <person name="Kistler C."/>
            <person name="Shim W.-B."/>
            <person name="Kang S."/>
            <person name="Woloshuk C."/>
        </authorList>
    </citation>
    <scope>NUCLEOTIDE SEQUENCE</scope>
    <source>
        <strain evidence="2">4287</strain>
    </source>
</reference>
<organism evidence="2 3">
    <name type="scientific">Fusarium oxysporum f. sp. lycopersici (strain 4287 / CBS 123668 / FGSC 9935 / NRRL 34936)</name>
    <name type="common">Fusarium vascular wilt of tomato</name>
    <dbReference type="NCBI Taxonomy" id="426428"/>
    <lineage>
        <taxon>Eukaryota</taxon>
        <taxon>Fungi</taxon>
        <taxon>Dikarya</taxon>
        <taxon>Ascomycota</taxon>
        <taxon>Pezizomycotina</taxon>
        <taxon>Sordariomycetes</taxon>
        <taxon>Hypocreomycetidae</taxon>
        <taxon>Hypocreales</taxon>
        <taxon>Nectriaceae</taxon>
        <taxon>Fusarium</taxon>
        <taxon>Fusarium oxysporum species complex</taxon>
    </lineage>
</organism>
<evidence type="ECO:0000313" key="2">
    <source>
        <dbReference type="EMBL" id="KNB16721.1"/>
    </source>
</evidence>
<evidence type="ECO:0000313" key="3">
    <source>
        <dbReference type="Proteomes" id="UP000009097"/>
    </source>
</evidence>
<evidence type="ECO:0000259" key="1">
    <source>
        <dbReference type="Pfam" id="PF20150"/>
    </source>
</evidence>